<dbReference type="Proteomes" id="UP001143548">
    <property type="component" value="Unassembled WGS sequence"/>
</dbReference>
<gene>
    <name evidence="1" type="ORF">AbraCBS73388_000558</name>
</gene>
<sequence length="276" mass="32577">MFDNTELWKYLGHHTSDQKESLYCHLQEILDGPDSSVRRKGELFYNEVIRLLYANKRRLPKFVRESEGHRETMCMAFLADLAITKWFEHHTGQAYWDAVVFRQDMILYRQVPERQEHEIQHEQEVQALTDLVYTGHMTVYCTDETQPAKWRTMANCYKREDAPKFRLNRAWAVRPSDMEYDIFCDRLCEMVGYEREKDAILWIPRANGNYTNREPEPETHADVVNELSASKPLTVTDWASWVAAMKQMQLALGPGCTLHLATPKYRATVEFYIRRA</sequence>
<name>A0A9W6DQE4_9EURO</name>
<evidence type="ECO:0000313" key="2">
    <source>
        <dbReference type="Proteomes" id="UP001143548"/>
    </source>
</evidence>
<dbReference type="AlphaFoldDB" id="A0A9W6DQE4"/>
<reference evidence="1" key="1">
    <citation type="submission" date="2022-07" db="EMBL/GenBank/DDBJ databases">
        <title>Taxonomy of Aspergillus series Nigri: significant species reduction supported by multi-species coalescent approaches.</title>
        <authorList>
            <person name="Bian C."/>
            <person name="Kusuya Y."/>
            <person name="Sklenar F."/>
            <person name="D'hooge E."/>
            <person name="Yaguchi T."/>
            <person name="Takahashi H."/>
            <person name="Hubka V."/>
        </authorList>
    </citation>
    <scope>NUCLEOTIDE SEQUENCE</scope>
    <source>
        <strain evidence="1">CBS 733.88</strain>
    </source>
</reference>
<dbReference type="EMBL" id="BROQ01000102">
    <property type="protein sequence ID" value="GKZ25113.1"/>
    <property type="molecule type" value="Genomic_DNA"/>
</dbReference>
<organism evidence="1 2">
    <name type="scientific">Aspergillus brasiliensis</name>
    <dbReference type="NCBI Taxonomy" id="319629"/>
    <lineage>
        <taxon>Eukaryota</taxon>
        <taxon>Fungi</taxon>
        <taxon>Dikarya</taxon>
        <taxon>Ascomycota</taxon>
        <taxon>Pezizomycotina</taxon>
        <taxon>Eurotiomycetes</taxon>
        <taxon>Eurotiomycetidae</taxon>
        <taxon>Eurotiales</taxon>
        <taxon>Aspergillaceae</taxon>
        <taxon>Aspergillus</taxon>
        <taxon>Aspergillus subgen. Circumdati</taxon>
    </lineage>
</organism>
<protein>
    <submittedName>
        <fullName evidence="1">Uncharacterized protein</fullName>
    </submittedName>
</protein>
<comment type="caution">
    <text evidence="1">The sequence shown here is derived from an EMBL/GenBank/DDBJ whole genome shotgun (WGS) entry which is preliminary data.</text>
</comment>
<accession>A0A9W6DQE4</accession>
<evidence type="ECO:0000313" key="1">
    <source>
        <dbReference type="EMBL" id="GKZ25113.1"/>
    </source>
</evidence>
<proteinExistence type="predicted"/>